<dbReference type="AlphaFoldDB" id="K9FSI1"/>
<dbReference type="EMBL" id="AKCU01000384">
    <property type="protein sequence ID" value="EKV11382.1"/>
    <property type="molecule type" value="Genomic_DNA"/>
</dbReference>
<evidence type="ECO:0000313" key="1">
    <source>
        <dbReference type="EMBL" id="EKV11382.1"/>
    </source>
</evidence>
<proteinExistence type="predicted"/>
<reference evidence="2" key="1">
    <citation type="journal article" date="2012" name="BMC Genomics">
        <title>Genome sequence of the necrotrophic fungus Penicillium digitatum, the main postharvest pathogen of citrus.</title>
        <authorList>
            <person name="Marcet-Houben M."/>
            <person name="Ballester A.-R."/>
            <person name="de la Fuente B."/>
            <person name="Harries E."/>
            <person name="Marcos J.F."/>
            <person name="Gonzalez-Candelas L."/>
            <person name="Gabaldon T."/>
        </authorList>
    </citation>
    <scope>NUCLEOTIDE SEQUENCE [LARGE SCALE GENOMIC DNA]</scope>
    <source>
        <strain evidence="2">Pd1 / CECT 20795</strain>
    </source>
</reference>
<gene>
    <name evidence="1" type="ORF">PDIP_56470</name>
</gene>
<sequence>MTLRGTAPHLLQIVPVRNLGEGRNPDGKTIELTAVELVRWEM</sequence>
<evidence type="ECO:0000313" key="2">
    <source>
        <dbReference type="Proteomes" id="UP000009886"/>
    </source>
</evidence>
<dbReference type="VEuPathDB" id="FungiDB:PDIP_56470"/>
<dbReference type="HOGENOM" id="CLU_3260718_0_0_1"/>
<dbReference type="Proteomes" id="UP000009886">
    <property type="component" value="Unassembled WGS sequence"/>
</dbReference>
<organism evidence="1 2">
    <name type="scientific">Penicillium digitatum (strain Pd1 / CECT 20795)</name>
    <name type="common">Green mold</name>
    <dbReference type="NCBI Taxonomy" id="1170230"/>
    <lineage>
        <taxon>Eukaryota</taxon>
        <taxon>Fungi</taxon>
        <taxon>Dikarya</taxon>
        <taxon>Ascomycota</taxon>
        <taxon>Pezizomycotina</taxon>
        <taxon>Eurotiomycetes</taxon>
        <taxon>Eurotiomycetidae</taxon>
        <taxon>Eurotiales</taxon>
        <taxon>Aspergillaceae</taxon>
        <taxon>Penicillium</taxon>
    </lineage>
</organism>
<accession>K9FSI1</accession>
<comment type="caution">
    <text evidence="1">The sequence shown here is derived from an EMBL/GenBank/DDBJ whole genome shotgun (WGS) entry which is preliminary data.</text>
</comment>
<protein>
    <submittedName>
        <fullName evidence="1">Uncharacterized protein</fullName>
    </submittedName>
</protein>
<name>K9FSI1_PEND1</name>
<dbReference type="KEGG" id="pdp:PDIP_56470"/>